<evidence type="ECO:0000313" key="2">
    <source>
        <dbReference type="EMBL" id="NOL50292.1"/>
    </source>
</evidence>
<protein>
    <submittedName>
        <fullName evidence="2">Uncharacterized protein</fullName>
    </submittedName>
</protein>
<reference evidence="2 3" key="1">
    <citation type="submission" date="2020-05" db="EMBL/GenBank/DDBJ databases">
        <authorList>
            <person name="Niu N."/>
        </authorList>
    </citation>
    <scope>NUCLEOTIDE SEQUENCE [LARGE SCALE GENOMIC DNA]</scope>
    <source>
        <strain evidence="2 3">LMG10982</strain>
    </source>
</reference>
<comment type="caution">
    <text evidence="2">The sequence shown here is derived from an EMBL/GenBank/DDBJ whole genome shotgun (WGS) entry which is preliminary data.</text>
</comment>
<sequence>MRFFSSYTALVPVFSFLSRAALIAVVVSLTACTTQPEWLQKKRHYPDWQLSPTEVNQYSFEWEMSGDQEVLPELVFSTQSEIWMRFLPHQNIPVIMGVDAKTQQERVLKIHHNPPYVVLRAPYATLRLRGAGGEKGVIWHAR</sequence>
<dbReference type="InterPro" id="IPR038161">
    <property type="entry name" value="VirB9/CagX/TrbG_C_sf"/>
</dbReference>
<gene>
    <name evidence="2" type="ORF">HKX40_09140</name>
</gene>
<evidence type="ECO:0000256" key="1">
    <source>
        <dbReference type="SAM" id="SignalP"/>
    </source>
</evidence>
<dbReference type="EMBL" id="JABGBO010000010">
    <property type="protein sequence ID" value="NOL50292.1"/>
    <property type="molecule type" value="Genomic_DNA"/>
</dbReference>
<dbReference type="PROSITE" id="PS51257">
    <property type="entry name" value="PROKAR_LIPOPROTEIN"/>
    <property type="match status" value="1"/>
</dbReference>
<dbReference type="RefSeq" id="WP_171589274.1">
    <property type="nucleotide sequence ID" value="NZ_JABGBO010000010.1"/>
</dbReference>
<accession>A0A7Y4P4P8</accession>
<keyword evidence="3" id="KW-1185">Reference proteome</keyword>
<dbReference type="AlphaFoldDB" id="A0A7Y4P4P8"/>
<organism evidence="2 3">
    <name type="scientific">Pelistega europaea</name>
    <dbReference type="NCBI Taxonomy" id="106147"/>
    <lineage>
        <taxon>Bacteria</taxon>
        <taxon>Pseudomonadati</taxon>
        <taxon>Pseudomonadota</taxon>
        <taxon>Betaproteobacteria</taxon>
        <taxon>Burkholderiales</taxon>
        <taxon>Alcaligenaceae</taxon>
        <taxon>Pelistega</taxon>
    </lineage>
</organism>
<dbReference type="Proteomes" id="UP000541421">
    <property type="component" value="Unassembled WGS sequence"/>
</dbReference>
<feature type="signal peptide" evidence="1">
    <location>
        <begin position="1"/>
        <end position="20"/>
    </location>
</feature>
<evidence type="ECO:0000313" key="3">
    <source>
        <dbReference type="Proteomes" id="UP000541421"/>
    </source>
</evidence>
<dbReference type="Gene3D" id="2.60.40.2500">
    <property type="match status" value="1"/>
</dbReference>
<name>A0A7Y4P4P8_9BURK</name>
<keyword evidence="1" id="KW-0732">Signal</keyword>
<feature type="chain" id="PRO_5031333257" evidence="1">
    <location>
        <begin position="21"/>
        <end position="142"/>
    </location>
</feature>
<proteinExistence type="predicted"/>